<keyword evidence="4" id="KW-0732">Signal</keyword>
<evidence type="ECO:0000256" key="3">
    <source>
        <dbReference type="ARBA" id="ARBA00022692"/>
    </source>
</evidence>
<keyword evidence="10" id="KW-1185">Reference proteome</keyword>
<dbReference type="InterPro" id="IPR039311">
    <property type="entry name" value="FAM187A/B"/>
</dbReference>
<dbReference type="RefSeq" id="XP_026679134.1">
    <property type="nucleotide sequence ID" value="XM_026823333.1"/>
</dbReference>
<dbReference type="PANTHER" id="PTHR32178:SF6">
    <property type="entry name" value="IG-LIKE DOMAIN-CONTAINING PROTEIN"/>
    <property type="match status" value="1"/>
</dbReference>
<comment type="subcellular location">
    <subcellularLocation>
        <location evidence="1">Membrane</location>
        <topology evidence="1">Single-pass type I membrane protein</topology>
    </subcellularLocation>
</comment>
<protein>
    <submittedName>
        <fullName evidence="11">Uncharacterized protein LOC113467252</fullName>
    </submittedName>
</protein>
<evidence type="ECO:0000256" key="5">
    <source>
        <dbReference type="ARBA" id="ARBA00022989"/>
    </source>
</evidence>
<dbReference type="InterPro" id="IPR036179">
    <property type="entry name" value="Ig-like_dom_sf"/>
</dbReference>
<feature type="transmembrane region" description="Helical" evidence="8">
    <location>
        <begin position="597"/>
        <end position="618"/>
    </location>
</feature>
<evidence type="ECO:0000256" key="7">
    <source>
        <dbReference type="ARBA" id="ARBA00023180"/>
    </source>
</evidence>
<keyword evidence="6 8" id="KW-0472">Membrane</keyword>
<keyword evidence="5 8" id="KW-1133">Transmembrane helix</keyword>
<dbReference type="KEGG" id="dci:113467252"/>
<evidence type="ECO:0000256" key="1">
    <source>
        <dbReference type="ARBA" id="ARBA00004479"/>
    </source>
</evidence>
<evidence type="ECO:0000256" key="4">
    <source>
        <dbReference type="ARBA" id="ARBA00022729"/>
    </source>
</evidence>
<dbReference type="GO" id="GO:0016020">
    <property type="term" value="C:membrane"/>
    <property type="evidence" value="ECO:0007669"/>
    <property type="project" value="UniProtKB-SubCell"/>
</dbReference>
<dbReference type="InterPro" id="IPR013783">
    <property type="entry name" value="Ig-like_fold"/>
</dbReference>
<dbReference type="Proteomes" id="UP000079169">
    <property type="component" value="Unplaced"/>
</dbReference>
<dbReference type="PANTHER" id="PTHR32178">
    <property type="entry name" value="FAM187"/>
    <property type="match status" value="1"/>
</dbReference>
<evidence type="ECO:0000256" key="2">
    <source>
        <dbReference type="ARBA" id="ARBA00008727"/>
    </source>
</evidence>
<dbReference type="InterPro" id="IPR007110">
    <property type="entry name" value="Ig-like_dom"/>
</dbReference>
<feature type="transmembrane region" description="Helical" evidence="8">
    <location>
        <begin position="144"/>
        <end position="164"/>
    </location>
</feature>
<sequence>MYRIWAGENHQKWSPKYLAGYSGTKVKWFYSPKLTTNLSAIVDLDSDNDVVVSSFDSTLHLLNIQQTRSGDYAMLYSSIALLSMKLRIIYIFLLNFPMKASDDEVLTNLKSNLKSTLADLKNKLKSNFQIKPKVELSPVGPSYVMLYSSIALLSMKLRIVYIFLLNFPMKASDDVLTNLKSNLKSTLTDLKNKLKSNFQIKPKVELSPVGPRPGSYLDFPGRNLTRVNLIRDEWNEYYACLKLQEQVLGKDKIFNPEARLVIAGTNVKIDCNICVSPADSGTKVKWFYSPKLTTNMTAIEDLDSDNDVVVSSFDSTLHLLNIQQTRSGMYLCKHSDSFIAPVYIEVVFKEPIVKVTPKNYTKYQVKPLSPLTRNLNVFIKWENWSPCSACDIVGKKLRLGYCYVYQENNEIFRLFEDGVPCRSQLLNDEIKADPNVQNTPSELMVTYCKEKCQNNQIFKVTDEFGNVLETANNSAGYYSLLQDVPQVPSSIKTQTLTTDEFTSVIIICPGYSYENMDESSPIEWQISNKLLVPKILSDQTRGRIEIDPLGKLTFNQLWIVDSKIYSCWQNKELLGLVKLQVIQNQRNSPQIALSNHLFTLIALCLTMTFLYVAVRVYLTKKPQCNIGGSKKLRLGYCYVYQENNEIFRLFEDGVPCRSQLLNDKIKADPNVQNTPSELMVTYCKEKCQNNQIFKVTDEFGNVLETANNSAGYYSLLQDVPQVPSSIKTQTLTTDEFTSVIVICPGYSYENMDESSPIEWQISNKLLVPKILSDQTRGRIEIDPLG</sequence>
<keyword evidence="3 8" id="KW-0812">Transmembrane</keyword>
<evidence type="ECO:0000256" key="8">
    <source>
        <dbReference type="SAM" id="Phobius"/>
    </source>
</evidence>
<keyword evidence="7" id="KW-0325">Glycoprotein</keyword>
<evidence type="ECO:0000313" key="11">
    <source>
        <dbReference type="RefSeq" id="XP_026679134.1"/>
    </source>
</evidence>
<dbReference type="Gene3D" id="2.60.40.10">
    <property type="entry name" value="Immunoglobulins"/>
    <property type="match status" value="1"/>
</dbReference>
<gene>
    <name evidence="11" type="primary">LOC113467252</name>
</gene>
<name>A0A3Q0IS79_DIACI</name>
<comment type="similarity">
    <text evidence="2">Belongs to the FAM187 family.</text>
</comment>
<proteinExistence type="inferred from homology"/>
<organism evidence="10 11">
    <name type="scientific">Diaphorina citri</name>
    <name type="common">Asian citrus psyllid</name>
    <dbReference type="NCBI Taxonomy" id="121845"/>
    <lineage>
        <taxon>Eukaryota</taxon>
        <taxon>Metazoa</taxon>
        <taxon>Ecdysozoa</taxon>
        <taxon>Arthropoda</taxon>
        <taxon>Hexapoda</taxon>
        <taxon>Insecta</taxon>
        <taxon>Pterygota</taxon>
        <taxon>Neoptera</taxon>
        <taxon>Paraneoptera</taxon>
        <taxon>Hemiptera</taxon>
        <taxon>Sternorrhyncha</taxon>
        <taxon>Psylloidea</taxon>
        <taxon>Psyllidae</taxon>
        <taxon>Diaphorininae</taxon>
        <taxon>Diaphorina</taxon>
    </lineage>
</organism>
<dbReference type="GeneID" id="113467252"/>
<dbReference type="STRING" id="121845.A0A3Q0IS79"/>
<evidence type="ECO:0000259" key="9">
    <source>
        <dbReference type="PROSITE" id="PS50835"/>
    </source>
</evidence>
<dbReference type="PROSITE" id="PS50835">
    <property type="entry name" value="IG_LIKE"/>
    <property type="match status" value="1"/>
</dbReference>
<dbReference type="SUPFAM" id="SSF48726">
    <property type="entry name" value="Immunoglobulin"/>
    <property type="match status" value="1"/>
</dbReference>
<feature type="domain" description="Ig-like" evidence="9">
    <location>
        <begin position="264"/>
        <end position="332"/>
    </location>
</feature>
<accession>A0A3Q0IS79</accession>
<feature type="transmembrane region" description="Helical" evidence="8">
    <location>
        <begin position="73"/>
        <end position="93"/>
    </location>
</feature>
<reference evidence="11" key="1">
    <citation type="submission" date="2025-08" db="UniProtKB">
        <authorList>
            <consortium name="RefSeq"/>
        </authorList>
    </citation>
    <scope>IDENTIFICATION</scope>
</reference>
<evidence type="ECO:0000256" key="6">
    <source>
        <dbReference type="ARBA" id="ARBA00023136"/>
    </source>
</evidence>
<dbReference type="AlphaFoldDB" id="A0A3Q0IS79"/>
<evidence type="ECO:0000313" key="10">
    <source>
        <dbReference type="Proteomes" id="UP000079169"/>
    </source>
</evidence>
<dbReference type="PaxDb" id="121845-A0A3Q0IS79"/>